<gene>
    <name evidence="2" type="ORF">UFOVP1223_13</name>
    <name evidence="3" type="ORF">UFOVP1669_20</name>
    <name evidence="1" type="ORF">UFOVP494_4</name>
</gene>
<name>A0A6J5RCJ9_9CAUD</name>
<proteinExistence type="predicted"/>
<reference evidence="2" key="1">
    <citation type="submission" date="2020-05" db="EMBL/GenBank/DDBJ databases">
        <authorList>
            <person name="Chiriac C."/>
            <person name="Salcher M."/>
            <person name="Ghai R."/>
            <person name="Kavagutti S V."/>
        </authorList>
    </citation>
    <scope>NUCLEOTIDE SEQUENCE</scope>
</reference>
<evidence type="ECO:0000313" key="2">
    <source>
        <dbReference type="EMBL" id="CAB4191171.1"/>
    </source>
</evidence>
<dbReference type="EMBL" id="LR797533">
    <property type="protein sequence ID" value="CAB4223004.1"/>
    <property type="molecule type" value="Genomic_DNA"/>
</dbReference>
<dbReference type="EMBL" id="LR796464">
    <property type="protein sequence ID" value="CAB4146319.1"/>
    <property type="molecule type" value="Genomic_DNA"/>
</dbReference>
<sequence length="176" mass="19546">MAVEMKGFAETMRDLGKIEPAMKRQVFKDIRGVVKPVVDVINARIPSAPPIRGMDHDGRTGWRNVKKVAVKVDARKPRRPVGESTQGAKTMSVVRIITKGAPVAIVDMAGKAGGRKSRRVDKFQRPNFASALDTIGSPSRFMWKDIDRSISMIESKLRKTVDDAVYAANKELMKVR</sequence>
<evidence type="ECO:0000313" key="3">
    <source>
        <dbReference type="EMBL" id="CAB4223004.1"/>
    </source>
</evidence>
<evidence type="ECO:0000313" key="1">
    <source>
        <dbReference type="EMBL" id="CAB4146319.1"/>
    </source>
</evidence>
<protein>
    <submittedName>
        <fullName evidence="2">Uncharacterized protein</fullName>
    </submittedName>
</protein>
<accession>A0A6J5RCJ9</accession>
<dbReference type="EMBL" id="LR797164">
    <property type="protein sequence ID" value="CAB4191171.1"/>
    <property type="molecule type" value="Genomic_DNA"/>
</dbReference>
<organism evidence="2">
    <name type="scientific">uncultured Caudovirales phage</name>
    <dbReference type="NCBI Taxonomy" id="2100421"/>
    <lineage>
        <taxon>Viruses</taxon>
        <taxon>Duplodnaviria</taxon>
        <taxon>Heunggongvirae</taxon>
        <taxon>Uroviricota</taxon>
        <taxon>Caudoviricetes</taxon>
        <taxon>Peduoviridae</taxon>
        <taxon>Maltschvirus</taxon>
        <taxon>Maltschvirus maltsch</taxon>
    </lineage>
</organism>